<evidence type="ECO:0000313" key="1">
    <source>
        <dbReference type="EMBL" id="CAC5399763.1"/>
    </source>
</evidence>
<evidence type="ECO:0000313" key="2">
    <source>
        <dbReference type="Proteomes" id="UP000507470"/>
    </source>
</evidence>
<reference evidence="1 2" key="1">
    <citation type="submission" date="2020-06" db="EMBL/GenBank/DDBJ databases">
        <authorList>
            <person name="Li R."/>
            <person name="Bekaert M."/>
        </authorList>
    </citation>
    <scope>NUCLEOTIDE SEQUENCE [LARGE SCALE GENOMIC DNA]</scope>
    <source>
        <strain evidence="2">wild</strain>
    </source>
</reference>
<gene>
    <name evidence="1" type="ORF">MCOR_34000</name>
</gene>
<name>A0A6J8CTG8_MYTCO</name>
<dbReference type="EMBL" id="CACVKT020006085">
    <property type="protein sequence ID" value="CAC5399763.1"/>
    <property type="molecule type" value="Genomic_DNA"/>
</dbReference>
<dbReference type="AlphaFoldDB" id="A0A6J8CTG8"/>
<proteinExistence type="predicted"/>
<dbReference type="Proteomes" id="UP000507470">
    <property type="component" value="Unassembled WGS sequence"/>
</dbReference>
<keyword evidence="2" id="KW-1185">Reference proteome</keyword>
<sequence length="209" mass="23948">MDNCITTNSWTVFPNSAIAPFKNPCIELSAITVKLFPKLMQLILKDCINPKGLNAKFKNNDIKVAFTADDFSLMSKLPKIEDFTVSLCYKILRYEKLIDEPKCKWGNIPDDTHVEISDDILRILLIGNELITKLQGNIANDYYIKTKQKIESIICRVDRYLDSDNNTCHELYRSICDSKYDAYACLQILKNLPTVQVLSTMPLDSLQIR</sequence>
<accession>A0A6J8CTG8</accession>
<dbReference type="OrthoDB" id="6184200at2759"/>
<protein>
    <submittedName>
        <fullName evidence="1">Uncharacterized protein</fullName>
    </submittedName>
</protein>
<organism evidence="1 2">
    <name type="scientific">Mytilus coruscus</name>
    <name type="common">Sea mussel</name>
    <dbReference type="NCBI Taxonomy" id="42192"/>
    <lineage>
        <taxon>Eukaryota</taxon>
        <taxon>Metazoa</taxon>
        <taxon>Spiralia</taxon>
        <taxon>Lophotrochozoa</taxon>
        <taxon>Mollusca</taxon>
        <taxon>Bivalvia</taxon>
        <taxon>Autobranchia</taxon>
        <taxon>Pteriomorphia</taxon>
        <taxon>Mytilida</taxon>
        <taxon>Mytiloidea</taxon>
        <taxon>Mytilidae</taxon>
        <taxon>Mytilinae</taxon>
        <taxon>Mytilus</taxon>
    </lineage>
</organism>